<dbReference type="SMART" id="SM00558">
    <property type="entry name" value="JmjC"/>
    <property type="match status" value="1"/>
</dbReference>
<sequence>MSNKPSDSEFNFLEHSMEFLKSLSKLTLIYAVISSFGISVIYFIEEGMNSGTQLNNAFKAYEGYGSVNQFFIDYPQLYQFDDQVQICDHTTLTPENFVKQYVNKQRPCLFKGYAKIWPAFEKWTNQSYLNETSGQEIIYAEKQKDNRFAYFTAGAKRVYMTYSQFLDTFQDPNRTYHYYFSFEDPPGPLKEDIIDIPIVQDYFELEQLTFWHGFGTLTRPHTDAMENIICVFEGYKNFTIVPPHHTPFVYNGYEGLPRNYSPLEFVDPDYTKYPLFKNAKIMSAFVDQGDCLYMPSFWWHQVESSKGVTLALSHWYKVQHEFTQEIIAHYQDKFL</sequence>
<dbReference type="EMBL" id="CCKQ01010917">
    <property type="protein sequence ID" value="CDW82441.1"/>
    <property type="molecule type" value="Genomic_DNA"/>
</dbReference>
<reference evidence="3 4" key="1">
    <citation type="submission" date="2014-06" db="EMBL/GenBank/DDBJ databases">
        <authorList>
            <person name="Swart Estienne"/>
        </authorList>
    </citation>
    <scope>NUCLEOTIDE SEQUENCE [LARGE SCALE GENOMIC DNA]</scope>
    <source>
        <strain evidence="3 4">130c</strain>
    </source>
</reference>
<keyword evidence="1" id="KW-0472">Membrane</keyword>
<dbReference type="PANTHER" id="PTHR12461">
    <property type="entry name" value="HYPOXIA-INDUCIBLE FACTOR 1 ALPHA INHIBITOR-RELATED"/>
    <property type="match status" value="1"/>
</dbReference>
<dbReference type="InterPro" id="IPR041667">
    <property type="entry name" value="Cupin_8"/>
</dbReference>
<protein>
    <submittedName>
        <fullName evidence="3">Jmjc domain-containing protein 7-like</fullName>
    </submittedName>
</protein>
<feature type="transmembrane region" description="Helical" evidence="1">
    <location>
        <begin position="26"/>
        <end position="44"/>
    </location>
</feature>
<feature type="domain" description="JmjC" evidence="2">
    <location>
        <begin position="185"/>
        <end position="333"/>
    </location>
</feature>
<evidence type="ECO:0000256" key="1">
    <source>
        <dbReference type="SAM" id="Phobius"/>
    </source>
</evidence>
<proteinExistence type="predicted"/>
<evidence type="ECO:0000313" key="4">
    <source>
        <dbReference type="Proteomes" id="UP000039865"/>
    </source>
</evidence>
<evidence type="ECO:0000313" key="3">
    <source>
        <dbReference type="EMBL" id="CDW82441.1"/>
    </source>
</evidence>
<dbReference type="Pfam" id="PF13621">
    <property type="entry name" value="Cupin_8"/>
    <property type="match status" value="1"/>
</dbReference>
<dbReference type="InterPro" id="IPR003347">
    <property type="entry name" value="JmjC_dom"/>
</dbReference>
<accession>A0A078AKM9</accession>
<keyword evidence="1" id="KW-1133">Transmembrane helix</keyword>
<dbReference type="Gene3D" id="2.60.120.650">
    <property type="entry name" value="Cupin"/>
    <property type="match status" value="1"/>
</dbReference>
<organism evidence="3 4">
    <name type="scientific">Stylonychia lemnae</name>
    <name type="common">Ciliate</name>
    <dbReference type="NCBI Taxonomy" id="5949"/>
    <lineage>
        <taxon>Eukaryota</taxon>
        <taxon>Sar</taxon>
        <taxon>Alveolata</taxon>
        <taxon>Ciliophora</taxon>
        <taxon>Intramacronucleata</taxon>
        <taxon>Spirotrichea</taxon>
        <taxon>Stichotrichia</taxon>
        <taxon>Sporadotrichida</taxon>
        <taxon>Oxytrichidae</taxon>
        <taxon>Stylonychinae</taxon>
        <taxon>Stylonychia</taxon>
    </lineage>
</organism>
<dbReference type="PROSITE" id="PS51184">
    <property type="entry name" value="JMJC"/>
    <property type="match status" value="1"/>
</dbReference>
<dbReference type="AlphaFoldDB" id="A0A078AKM9"/>
<dbReference type="PANTHER" id="PTHR12461:SF105">
    <property type="entry name" value="HYPOXIA-INDUCIBLE FACTOR 1-ALPHA INHIBITOR"/>
    <property type="match status" value="1"/>
</dbReference>
<keyword evidence="1" id="KW-0812">Transmembrane</keyword>
<evidence type="ECO:0000259" key="2">
    <source>
        <dbReference type="PROSITE" id="PS51184"/>
    </source>
</evidence>
<name>A0A078AKM9_STYLE</name>
<keyword evidence="4" id="KW-1185">Reference proteome</keyword>
<dbReference type="SUPFAM" id="SSF51197">
    <property type="entry name" value="Clavaminate synthase-like"/>
    <property type="match status" value="1"/>
</dbReference>
<dbReference type="OrthoDB" id="288221at2759"/>
<dbReference type="Proteomes" id="UP000039865">
    <property type="component" value="Unassembled WGS sequence"/>
</dbReference>
<dbReference type="InParanoid" id="A0A078AKM9"/>
<gene>
    <name evidence="3" type="primary">Contig18139.g19283</name>
    <name evidence="3" type="ORF">STYLEM_11474</name>
</gene>